<evidence type="ECO:0000256" key="4">
    <source>
        <dbReference type="ARBA" id="ARBA00023136"/>
    </source>
</evidence>
<feature type="domain" description="Receptor ligand binding region" evidence="5">
    <location>
        <begin position="71"/>
        <end position="251"/>
    </location>
</feature>
<gene>
    <name evidence="6" type="ORF">OBRU01_21965</name>
</gene>
<keyword evidence="4" id="KW-0472">Membrane</keyword>
<dbReference type="STRING" id="104452.A0A0L7KSH4"/>
<keyword evidence="2" id="KW-0812">Transmembrane</keyword>
<evidence type="ECO:0000256" key="2">
    <source>
        <dbReference type="ARBA" id="ARBA00022692"/>
    </source>
</evidence>
<evidence type="ECO:0000259" key="5">
    <source>
        <dbReference type="Pfam" id="PF01094"/>
    </source>
</evidence>
<reference evidence="6 7" key="1">
    <citation type="journal article" date="2015" name="Genome Biol. Evol.">
        <title>The genome of winter moth (Operophtera brumata) provides a genomic perspective on sexual dimorphism and phenology.</title>
        <authorList>
            <person name="Derks M.F."/>
            <person name="Smit S."/>
            <person name="Salis L."/>
            <person name="Schijlen E."/>
            <person name="Bossers A."/>
            <person name="Mateman C."/>
            <person name="Pijl A.S."/>
            <person name="de Ridder D."/>
            <person name="Groenen M.A."/>
            <person name="Visser M.E."/>
            <person name="Megens H.J."/>
        </authorList>
    </citation>
    <scope>NUCLEOTIDE SEQUENCE [LARGE SCALE GENOMIC DNA]</scope>
    <source>
        <strain evidence="6">WM2013NL</strain>
        <tissue evidence="6">Head and thorax</tissue>
    </source>
</reference>
<comment type="subcellular location">
    <subcellularLocation>
        <location evidence="1">Membrane</location>
    </subcellularLocation>
</comment>
<dbReference type="Pfam" id="PF01094">
    <property type="entry name" value="ANF_receptor"/>
    <property type="match status" value="1"/>
</dbReference>
<keyword evidence="3" id="KW-1133">Transmembrane helix</keyword>
<comment type="caution">
    <text evidence="6">The sequence shown here is derived from an EMBL/GenBank/DDBJ whole genome shotgun (WGS) entry which is preliminary data.</text>
</comment>
<dbReference type="AlphaFoldDB" id="A0A0L7KSH4"/>
<organism evidence="6 7">
    <name type="scientific">Operophtera brumata</name>
    <name type="common">Winter moth</name>
    <name type="synonym">Phalaena brumata</name>
    <dbReference type="NCBI Taxonomy" id="104452"/>
    <lineage>
        <taxon>Eukaryota</taxon>
        <taxon>Metazoa</taxon>
        <taxon>Ecdysozoa</taxon>
        <taxon>Arthropoda</taxon>
        <taxon>Hexapoda</taxon>
        <taxon>Insecta</taxon>
        <taxon>Pterygota</taxon>
        <taxon>Neoptera</taxon>
        <taxon>Endopterygota</taxon>
        <taxon>Lepidoptera</taxon>
        <taxon>Glossata</taxon>
        <taxon>Ditrysia</taxon>
        <taxon>Geometroidea</taxon>
        <taxon>Geometridae</taxon>
        <taxon>Larentiinae</taxon>
        <taxon>Operophtera</taxon>
    </lineage>
</organism>
<dbReference type="Gene3D" id="3.40.50.2300">
    <property type="match status" value="1"/>
</dbReference>
<keyword evidence="7" id="KW-1185">Reference proteome</keyword>
<dbReference type="InterPro" id="IPR001828">
    <property type="entry name" value="ANF_lig-bd_rcpt"/>
</dbReference>
<dbReference type="Proteomes" id="UP000037510">
    <property type="component" value="Unassembled WGS sequence"/>
</dbReference>
<dbReference type="InterPro" id="IPR028082">
    <property type="entry name" value="Peripla_BP_I"/>
</dbReference>
<dbReference type="EMBL" id="JTDY01006378">
    <property type="protein sequence ID" value="KOB66060.1"/>
    <property type="molecule type" value="Genomic_DNA"/>
</dbReference>
<evidence type="ECO:0000313" key="7">
    <source>
        <dbReference type="Proteomes" id="UP000037510"/>
    </source>
</evidence>
<name>A0A0L7KSH4_OPEBR</name>
<evidence type="ECO:0000256" key="3">
    <source>
        <dbReference type="ARBA" id="ARBA00022989"/>
    </source>
</evidence>
<evidence type="ECO:0000256" key="1">
    <source>
        <dbReference type="ARBA" id="ARBA00004370"/>
    </source>
</evidence>
<sequence>MQLIDEECRTLKYDREVSDLLQSSSTGLPILCQQFWVEVGKISNSDGMLKYKNITSFSAVFTEEARGGSSELAFKYAVYRINKEKSLLPNSTLVYDIQYTPERDSFKTYKKACAQIKSGAVALFSGEGVTLGATLGALCRSLRAPHMLAAPAPAALHSTNSTFTVNLYPPRELMVKAFSDLIGYLNWTRMGVIYEDYGYGELNMLDLGDGRDMYAVRVSDAEEYRRALALIKAQRIGNIIVDTDPTKMRQLGRALQLMRLSGGEGGGTVLAGHWTPGEGLAITDPAAYKRDPPPNVTLTVVTVEVSA</sequence>
<protein>
    <submittedName>
        <fullName evidence="6">Glutamate receptor, ionotropic kainate 1</fullName>
    </submittedName>
</protein>
<evidence type="ECO:0000313" key="6">
    <source>
        <dbReference type="EMBL" id="KOB66060.1"/>
    </source>
</evidence>
<keyword evidence="6" id="KW-0675">Receptor</keyword>
<accession>A0A0L7KSH4</accession>
<proteinExistence type="predicted"/>
<dbReference type="SUPFAM" id="SSF53822">
    <property type="entry name" value="Periplasmic binding protein-like I"/>
    <property type="match status" value="1"/>
</dbReference>
<dbReference type="GO" id="GO:0016020">
    <property type="term" value="C:membrane"/>
    <property type="evidence" value="ECO:0007669"/>
    <property type="project" value="UniProtKB-SubCell"/>
</dbReference>